<dbReference type="RefSeq" id="WP_073275828.1">
    <property type="nucleotide sequence ID" value="NZ_FQVA01000003.1"/>
</dbReference>
<protein>
    <submittedName>
        <fullName evidence="2">Acetyltransferase (GNAT) family protein</fullName>
    </submittedName>
</protein>
<reference evidence="3" key="1">
    <citation type="submission" date="2016-11" db="EMBL/GenBank/DDBJ databases">
        <authorList>
            <person name="Varghese N."/>
            <person name="Submissions S."/>
        </authorList>
    </citation>
    <scope>NUCLEOTIDE SEQUENCE [LARGE SCALE GENOMIC DNA]</scope>
    <source>
        <strain evidence="3">CGMCC 1.7063</strain>
    </source>
</reference>
<proteinExistence type="predicted"/>
<organism evidence="2 3">
    <name type="scientific">Microbulbifer donghaiensis</name>
    <dbReference type="NCBI Taxonomy" id="494016"/>
    <lineage>
        <taxon>Bacteria</taxon>
        <taxon>Pseudomonadati</taxon>
        <taxon>Pseudomonadota</taxon>
        <taxon>Gammaproteobacteria</taxon>
        <taxon>Cellvibrionales</taxon>
        <taxon>Microbulbiferaceae</taxon>
        <taxon>Microbulbifer</taxon>
    </lineage>
</organism>
<dbReference type="PROSITE" id="PS51186">
    <property type="entry name" value="GNAT"/>
    <property type="match status" value="1"/>
</dbReference>
<gene>
    <name evidence="2" type="ORF">SAMN04487965_2609</name>
</gene>
<dbReference type="OrthoDB" id="2895575at2"/>
<dbReference type="Pfam" id="PF00583">
    <property type="entry name" value="Acetyltransf_1"/>
    <property type="match status" value="1"/>
</dbReference>
<dbReference type="STRING" id="494016.SAMN04487965_2609"/>
<evidence type="ECO:0000259" key="1">
    <source>
        <dbReference type="PROSITE" id="PS51186"/>
    </source>
</evidence>
<dbReference type="Gene3D" id="3.40.630.30">
    <property type="match status" value="1"/>
</dbReference>
<dbReference type="SUPFAM" id="SSF55729">
    <property type="entry name" value="Acyl-CoA N-acyltransferases (Nat)"/>
    <property type="match status" value="1"/>
</dbReference>
<feature type="domain" description="N-acetyltransferase" evidence="1">
    <location>
        <begin position="128"/>
        <end position="266"/>
    </location>
</feature>
<dbReference type="InterPro" id="IPR000182">
    <property type="entry name" value="GNAT_dom"/>
</dbReference>
<dbReference type="AlphaFoldDB" id="A0A1M5E6U0"/>
<dbReference type="CDD" id="cd04301">
    <property type="entry name" value="NAT_SF"/>
    <property type="match status" value="1"/>
</dbReference>
<dbReference type="GO" id="GO:0016747">
    <property type="term" value="F:acyltransferase activity, transferring groups other than amino-acyl groups"/>
    <property type="evidence" value="ECO:0007669"/>
    <property type="project" value="InterPro"/>
</dbReference>
<evidence type="ECO:0000313" key="2">
    <source>
        <dbReference type="EMBL" id="SHF74988.1"/>
    </source>
</evidence>
<evidence type="ECO:0000313" key="3">
    <source>
        <dbReference type="Proteomes" id="UP000184170"/>
    </source>
</evidence>
<sequence>MKYSLSAKNLVCRSLESRASYCAGLLNPEHTKEITGVVRSDSGLLSRTFNQAVSNTVMPTRILQRFVVDYFAERHSPFTLWHCANKSLDDAELSELGVKRRQSLVAMAVEIQRLAADEELPEALRGKLEFAPVSTEALTTYGEIQGSQYNGEREGPQLKKFYQRLQEIPEQKRSRLKFFLGRLDGEAVAAGCLFASADALGFYDLITLEEYRGRGIGRALFYHLVGQALNSHHKHAIALAPANRQELLLETGFFAVGEVAQYQFDP</sequence>
<dbReference type="EMBL" id="FQVA01000003">
    <property type="protein sequence ID" value="SHF74988.1"/>
    <property type="molecule type" value="Genomic_DNA"/>
</dbReference>
<keyword evidence="2" id="KW-0808">Transferase</keyword>
<accession>A0A1M5E6U0</accession>
<name>A0A1M5E6U0_9GAMM</name>
<dbReference type="Proteomes" id="UP000184170">
    <property type="component" value="Unassembled WGS sequence"/>
</dbReference>
<keyword evidence="3" id="KW-1185">Reference proteome</keyword>
<dbReference type="InterPro" id="IPR016181">
    <property type="entry name" value="Acyl_CoA_acyltransferase"/>
</dbReference>